<dbReference type="Proteomes" id="UP000828390">
    <property type="component" value="Unassembled WGS sequence"/>
</dbReference>
<reference evidence="1" key="1">
    <citation type="journal article" date="2019" name="bioRxiv">
        <title>The Genome of the Zebra Mussel, Dreissena polymorpha: A Resource for Invasive Species Research.</title>
        <authorList>
            <person name="McCartney M.A."/>
            <person name="Auch B."/>
            <person name="Kono T."/>
            <person name="Mallez S."/>
            <person name="Zhang Y."/>
            <person name="Obille A."/>
            <person name="Becker A."/>
            <person name="Abrahante J.E."/>
            <person name="Garbe J."/>
            <person name="Badalamenti J.P."/>
            <person name="Herman A."/>
            <person name="Mangelson H."/>
            <person name="Liachko I."/>
            <person name="Sullivan S."/>
            <person name="Sone E.D."/>
            <person name="Koren S."/>
            <person name="Silverstein K.A.T."/>
            <person name="Beckman K.B."/>
            <person name="Gohl D.M."/>
        </authorList>
    </citation>
    <scope>NUCLEOTIDE SEQUENCE</scope>
    <source>
        <strain evidence="1">Duluth1</strain>
        <tissue evidence="1">Whole animal</tissue>
    </source>
</reference>
<protein>
    <submittedName>
        <fullName evidence="1">Uncharacterized protein</fullName>
    </submittedName>
</protein>
<comment type="caution">
    <text evidence="1">The sequence shown here is derived from an EMBL/GenBank/DDBJ whole genome shotgun (WGS) entry which is preliminary data.</text>
</comment>
<gene>
    <name evidence="1" type="ORF">DPMN_076524</name>
</gene>
<dbReference type="EMBL" id="JAIWYP010000015">
    <property type="protein sequence ID" value="KAH3701535.1"/>
    <property type="molecule type" value="Genomic_DNA"/>
</dbReference>
<sequence>MLFQVLSSVKEHMSELLKTVYSRVSLDETVAHEVMSTILAAVFAEMDHSSKQVQIAFQYMIFILGKLG</sequence>
<organism evidence="1 2">
    <name type="scientific">Dreissena polymorpha</name>
    <name type="common">Zebra mussel</name>
    <name type="synonym">Mytilus polymorpha</name>
    <dbReference type="NCBI Taxonomy" id="45954"/>
    <lineage>
        <taxon>Eukaryota</taxon>
        <taxon>Metazoa</taxon>
        <taxon>Spiralia</taxon>
        <taxon>Lophotrochozoa</taxon>
        <taxon>Mollusca</taxon>
        <taxon>Bivalvia</taxon>
        <taxon>Autobranchia</taxon>
        <taxon>Heteroconchia</taxon>
        <taxon>Euheterodonta</taxon>
        <taxon>Imparidentia</taxon>
        <taxon>Neoheterodontei</taxon>
        <taxon>Myida</taxon>
        <taxon>Dreissenoidea</taxon>
        <taxon>Dreissenidae</taxon>
        <taxon>Dreissena</taxon>
    </lineage>
</organism>
<keyword evidence="2" id="KW-1185">Reference proteome</keyword>
<proteinExistence type="predicted"/>
<evidence type="ECO:0000313" key="2">
    <source>
        <dbReference type="Proteomes" id="UP000828390"/>
    </source>
</evidence>
<name>A0A9D4BFU4_DREPO</name>
<accession>A0A9D4BFU4</accession>
<reference evidence="1" key="2">
    <citation type="submission" date="2020-11" db="EMBL/GenBank/DDBJ databases">
        <authorList>
            <person name="McCartney M.A."/>
            <person name="Auch B."/>
            <person name="Kono T."/>
            <person name="Mallez S."/>
            <person name="Becker A."/>
            <person name="Gohl D.M."/>
            <person name="Silverstein K.A.T."/>
            <person name="Koren S."/>
            <person name="Bechman K.B."/>
            <person name="Herman A."/>
            <person name="Abrahante J.E."/>
            <person name="Garbe J."/>
        </authorList>
    </citation>
    <scope>NUCLEOTIDE SEQUENCE</scope>
    <source>
        <strain evidence="1">Duluth1</strain>
        <tissue evidence="1">Whole animal</tissue>
    </source>
</reference>
<evidence type="ECO:0000313" key="1">
    <source>
        <dbReference type="EMBL" id="KAH3701535.1"/>
    </source>
</evidence>
<dbReference type="AlphaFoldDB" id="A0A9D4BFU4"/>